<evidence type="ECO:0000313" key="2">
    <source>
        <dbReference type="EMBL" id="OJJ39936.1"/>
    </source>
</evidence>
<gene>
    <name evidence="2" type="ORF">ASPWEDRAFT_25727</name>
</gene>
<name>A0A1L9RY86_ASPWE</name>
<evidence type="ECO:0000313" key="3">
    <source>
        <dbReference type="Proteomes" id="UP000184383"/>
    </source>
</evidence>
<evidence type="ECO:0008006" key="4">
    <source>
        <dbReference type="Google" id="ProtNLM"/>
    </source>
</evidence>
<evidence type="ECO:0000256" key="1">
    <source>
        <dbReference type="SAM" id="SignalP"/>
    </source>
</evidence>
<dbReference type="VEuPathDB" id="FungiDB:ASPWEDRAFT_25727"/>
<dbReference type="RefSeq" id="XP_040693612.1">
    <property type="nucleotide sequence ID" value="XM_040832769.1"/>
</dbReference>
<keyword evidence="3" id="KW-1185">Reference proteome</keyword>
<dbReference type="GeneID" id="63748617"/>
<keyword evidence="1" id="KW-0732">Signal</keyword>
<feature type="signal peptide" evidence="1">
    <location>
        <begin position="1"/>
        <end position="20"/>
    </location>
</feature>
<dbReference type="Proteomes" id="UP000184383">
    <property type="component" value="Unassembled WGS sequence"/>
</dbReference>
<feature type="chain" id="PRO_5012905682" description="Cyanovirin-N domain-containing protein" evidence="1">
    <location>
        <begin position="21"/>
        <end position="153"/>
    </location>
</feature>
<sequence>MFFHACTTAALLALVPATLAASQVSPSGSGRIDVYLFLAKEATGCLTDAGQWTTDTSQCAAVTANGDGGINTGSGWLTVADSTLTTSSAPNANWTGTLASDEKNVKHLEVDVDGTEEGWMWHGYQIPEATDSREISSKKKTNLHDLTLLFVPT</sequence>
<reference evidence="3" key="1">
    <citation type="journal article" date="2017" name="Genome Biol.">
        <title>Comparative genomics reveals high biological diversity and specific adaptations in the industrially and medically important fungal genus Aspergillus.</title>
        <authorList>
            <person name="de Vries R.P."/>
            <person name="Riley R."/>
            <person name="Wiebenga A."/>
            <person name="Aguilar-Osorio G."/>
            <person name="Amillis S."/>
            <person name="Uchima C.A."/>
            <person name="Anderluh G."/>
            <person name="Asadollahi M."/>
            <person name="Askin M."/>
            <person name="Barry K."/>
            <person name="Battaglia E."/>
            <person name="Bayram O."/>
            <person name="Benocci T."/>
            <person name="Braus-Stromeyer S.A."/>
            <person name="Caldana C."/>
            <person name="Canovas D."/>
            <person name="Cerqueira G.C."/>
            <person name="Chen F."/>
            <person name="Chen W."/>
            <person name="Choi C."/>
            <person name="Clum A."/>
            <person name="Dos Santos R.A."/>
            <person name="Damasio A.R."/>
            <person name="Diallinas G."/>
            <person name="Emri T."/>
            <person name="Fekete E."/>
            <person name="Flipphi M."/>
            <person name="Freyberg S."/>
            <person name="Gallo A."/>
            <person name="Gournas C."/>
            <person name="Habgood R."/>
            <person name="Hainaut M."/>
            <person name="Harispe M.L."/>
            <person name="Henrissat B."/>
            <person name="Hilden K.S."/>
            <person name="Hope R."/>
            <person name="Hossain A."/>
            <person name="Karabika E."/>
            <person name="Karaffa L."/>
            <person name="Karanyi Z."/>
            <person name="Krasevec N."/>
            <person name="Kuo A."/>
            <person name="Kusch H."/>
            <person name="LaButti K."/>
            <person name="Lagendijk E.L."/>
            <person name="Lapidus A."/>
            <person name="Levasseur A."/>
            <person name="Lindquist E."/>
            <person name="Lipzen A."/>
            <person name="Logrieco A.F."/>
            <person name="MacCabe A."/>
            <person name="Maekelae M.R."/>
            <person name="Malavazi I."/>
            <person name="Melin P."/>
            <person name="Meyer V."/>
            <person name="Mielnichuk N."/>
            <person name="Miskei M."/>
            <person name="Molnar A.P."/>
            <person name="Mule G."/>
            <person name="Ngan C.Y."/>
            <person name="Orejas M."/>
            <person name="Orosz E."/>
            <person name="Ouedraogo J.P."/>
            <person name="Overkamp K.M."/>
            <person name="Park H.-S."/>
            <person name="Perrone G."/>
            <person name="Piumi F."/>
            <person name="Punt P.J."/>
            <person name="Ram A.F."/>
            <person name="Ramon A."/>
            <person name="Rauscher S."/>
            <person name="Record E."/>
            <person name="Riano-Pachon D.M."/>
            <person name="Robert V."/>
            <person name="Roehrig J."/>
            <person name="Ruller R."/>
            <person name="Salamov A."/>
            <person name="Salih N.S."/>
            <person name="Samson R.A."/>
            <person name="Sandor E."/>
            <person name="Sanguinetti M."/>
            <person name="Schuetze T."/>
            <person name="Sepcic K."/>
            <person name="Shelest E."/>
            <person name="Sherlock G."/>
            <person name="Sophianopoulou V."/>
            <person name="Squina F.M."/>
            <person name="Sun H."/>
            <person name="Susca A."/>
            <person name="Todd R.B."/>
            <person name="Tsang A."/>
            <person name="Unkles S.E."/>
            <person name="van de Wiele N."/>
            <person name="van Rossen-Uffink D."/>
            <person name="Oliveira J.V."/>
            <person name="Vesth T.C."/>
            <person name="Visser J."/>
            <person name="Yu J.-H."/>
            <person name="Zhou M."/>
            <person name="Andersen M.R."/>
            <person name="Archer D.B."/>
            <person name="Baker S.E."/>
            <person name="Benoit I."/>
            <person name="Brakhage A.A."/>
            <person name="Braus G.H."/>
            <person name="Fischer R."/>
            <person name="Frisvad J.C."/>
            <person name="Goldman G.H."/>
            <person name="Houbraken J."/>
            <person name="Oakley B."/>
            <person name="Pocsi I."/>
            <person name="Scazzocchio C."/>
            <person name="Seiboth B."/>
            <person name="vanKuyk P.A."/>
            <person name="Wortman J."/>
            <person name="Dyer P.S."/>
            <person name="Grigoriev I.V."/>
        </authorList>
    </citation>
    <scope>NUCLEOTIDE SEQUENCE [LARGE SCALE GENOMIC DNA]</scope>
    <source>
        <strain evidence="3">DTO 134E9</strain>
    </source>
</reference>
<dbReference type="EMBL" id="KV878210">
    <property type="protein sequence ID" value="OJJ39936.1"/>
    <property type="molecule type" value="Genomic_DNA"/>
</dbReference>
<organism evidence="2 3">
    <name type="scientific">Aspergillus wentii DTO 134E9</name>
    <dbReference type="NCBI Taxonomy" id="1073089"/>
    <lineage>
        <taxon>Eukaryota</taxon>
        <taxon>Fungi</taxon>
        <taxon>Dikarya</taxon>
        <taxon>Ascomycota</taxon>
        <taxon>Pezizomycotina</taxon>
        <taxon>Eurotiomycetes</taxon>
        <taxon>Eurotiomycetidae</taxon>
        <taxon>Eurotiales</taxon>
        <taxon>Aspergillaceae</taxon>
        <taxon>Aspergillus</taxon>
        <taxon>Aspergillus subgen. Cremei</taxon>
    </lineage>
</organism>
<proteinExistence type="predicted"/>
<protein>
    <recommendedName>
        <fullName evidence="4">Cyanovirin-N domain-containing protein</fullName>
    </recommendedName>
</protein>
<dbReference type="AlphaFoldDB" id="A0A1L9RY86"/>
<accession>A0A1L9RY86</accession>